<dbReference type="EMBL" id="NGFO01000003">
    <property type="protein sequence ID" value="OUC80267.1"/>
    <property type="molecule type" value="Genomic_DNA"/>
</dbReference>
<protein>
    <submittedName>
        <fullName evidence="8">Acetyl-CoA acetyltransferase</fullName>
    </submittedName>
</protein>
<evidence type="ECO:0000256" key="2">
    <source>
        <dbReference type="ARBA" id="ARBA00022679"/>
    </source>
</evidence>
<evidence type="ECO:0000256" key="1">
    <source>
        <dbReference type="ARBA" id="ARBA00010982"/>
    </source>
</evidence>
<dbReference type="InterPro" id="IPR020616">
    <property type="entry name" value="Thiolase_N"/>
</dbReference>
<feature type="domain" description="Thiolase N-terminal" evidence="6">
    <location>
        <begin position="15"/>
        <end position="266"/>
    </location>
</feature>
<dbReference type="PIRSF" id="PIRSF000429">
    <property type="entry name" value="Ac-CoA_Ac_transf"/>
    <property type="match status" value="1"/>
</dbReference>
<evidence type="ECO:0000313" key="8">
    <source>
        <dbReference type="EMBL" id="OUC80267.1"/>
    </source>
</evidence>
<evidence type="ECO:0000256" key="4">
    <source>
        <dbReference type="PIRSR" id="PIRSR000429-1"/>
    </source>
</evidence>
<dbReference type="OrthoDB" id="1402717at2"/>
<dbReference type="Gene3D" id="3.40.47.10">
    <property type="match status" value="2"/>
</dbReference>
<dbReference type="STRING" id="417102.CA982_03465"/>
<keyword evidence="9" id="KW-1185">Reference proteome</keyword>
<dbReference type="CDD" id="cd00751">
    <property type="entry name" value="thiolase"/>
    <property type="match status" value="1"/>
</dbReference>
<comment type="caution">
    <text evidence="8">The sequence shown here is derived from an EMBL/GenBank/DDBJ whole genome shotgun (WGS) entry which is preliminary data.</text>
</comment>
<comment type="similarity">
    <text evidence="1 5">Belongs to the thiolase-like superfamily. Thiolase family.</text>
</comment>
<proteinExistence type="inferred from homology"/>
<dbReference type="SUPFAM" id="SSF53901">
    <property type="entry name" value="Thiolase-like"/>
    <property type="match status" value="2"/>
</dbReference>
<accession>A0A243QFW6</accession>
<dbReference type="AlphaFoldDB" id="A0A243QFW6"/>
<gene>
    <name evidence="8" type="ORF">CA982_03465</name>
</gene>
<keyword evidence="3 5" id="KW-0012">Acyltransferase</keyword>
<sequence length="398" mass="42890">MARVTGPFVSSGREVVIAEAVRTPIGKSHPEKGWFRDIHPNAMLAACYQDLIGRSGLDPSAVEDLVIGCTAPFGEQSRNIGRNAWLQAGYPAEVPATTLDRRCGSAQTAVNFAASLVASGVHDIVIAGGVEHMGHVPMNSPAKISELYGEPWPAELRERYDFVTQGESAELIAERWELSREEMDRFAVRSHELAVAAIEAGRFVDEMVPMELDGEVRTGDQTVRPGTSMESLAGLKTVFRSENGRITAGTSSPICDSAAAVLLCTREAAERHGLRIRARIADQTTVGVDPIIMLTGPIPATRKLLERNELTIDDIDLFEVNEAFSSVVLAWQRELKPDEDRVNVNGGAIALGHAVGATGARLIASILHEMERRDSRLGLVTMCCGGGLGTGTLIERVD</sequence>
<dbReference type="InterPro" id="IPR020610">
    <property type="entry name" value="Thiolase_AS"/>
</dbReference>
<reference evidence="8 9" key="1">
    <citation type="submission" date="2017-05" db="EMBL/GenBank/DDBJ databases">
        <title>Biotechnological potential of actinobacteria isolated from South African environments.</title>
        <authorList>
            <person name="Le Roes-Hill M."/>
            <person name="Prins A."/>
            <person name="Durrell K.A."/>
        </authorList>
    </citation>
    <scope>NUCLEOTIDE SEQUENCE [LARGE SCALE GENOMIC DNA]</scope>
    <source>
        <strain evidence="8">BS2</strain>
    </source>
</reference>
<evidence type="ECO:0000256" key="3">
    <source>
        <dbReference type="ARBA" id="ARBA00023315"/>
    </source>
</evidence>
<dbReference type="InterPro" id="IPR016039">
    <property type="entry name" value="Thiolase-like"/>
</dbReference>
<feature type="active site" description="Proton acceptor" evidence="4">
    <location>
        <position position="383"/>
    </location>
</feature>
<dbReference type="Pfam" id="PF02803">
    <property type="entry name" value="Thiolase_C"/>
    <property type="match status" value="1"/>
</dbReference>
<organism evidence="8 9">
    <name type="scientific">Gordonia lacunae</name>
    <dbReference type="NCBI Taxonomy" id="417102"/>
    <lineage>
        <taxon>Bacteria</taxon>
        <taxon>Bacillati</taxon>
        <taxon>Actinomycetota</taxon>
        <taxon>Actinomycetes</taxon>
        <taxon>Mycobacteriales</taxon>
        <taxon>Gordoniaceae</taxon>
        <taxon>Gordonia</taxon>
    </lineage>
</organism>
<feature type="active site" description="Proton acceptor" evidence="4">
    <location>
        <position position="353"/>
    </location>
</feature>
<name>A0A243QFW6_9ACTN</name>
<dbReference type="Proteomes" id="UP000194632">
    <property type="component" value="Unassembled WGS sequence"/>
</dbReference>
<keyword evidence="2 5" id="KW-0808">Transferase</keyword>
<evidence type="ECO:0000313" key="9">
    <source>
        <dbReference type="Proteomes" id="UP000194632"/>
    </source>
</evidence>
<evidence type="ECO:0000256" key="5">
    <source>
        <dbReference type="RuleBase" id="RU003557"/>
    </source>
</evidence>
<feature type="domain" description="Thiolase C-terminal" evidence="7">
    <location>
        <begin position="275"/>
        <end position="396"/>
    </location>
</feature>
<dbReference type="InterPro" id="IPR020617">
    <property type="entry name" value="Thiolase_C"/>
</dbReference>
<dbReference type="RefSeq" id="WP_086533963.1">
    <property type="nucleotide sequence ID" value="NZ_NGFO01000003.1"/>
</dbReference>
<evidence type="ECO:0000259" key="6">
    <source>
        <dbReference type="Pfam" id="PF00108"/>
    </source>
</evidence>
<dbReference type="GO" id="GO:0016747">
    <property type="term" value="F:acyltransferase activity, transferring groups other than amino-acyl groups"/>
    <property type="evidence" value="ECO:0007669"/>
    <property type="project" value="InterPro"/>
</dbReference>
<dbReference type="PROSITE" id="PS00099">
    <property type="entry name" value="THIOLASE_3"/>
    <property type="match status" value="1"/>
</dbReference>
<dbReference type="InterPro" id="IPR002155">
    <property type="entry name" value="Thiolase"/>
</dbReference>
<feature type="active site" description="Acyl-thioester intermediate" evidence="4">
    <location>
        <position position="103"/>
    </location>
</feature>
<dbReference type="PANTHER" id="PTHR43365">
    <property type="entry name" value="BLR7806 PROTEIN"/>
    <property type="match status" value="1"/>
</dbReference>
<evidence type="ECO:0000259" key="7">
    <source>
        <dbReference type="Pfam" id="PF02803"/>
    </source>
</evidence>
<dbReference type="NCBIfam" id="TIGR01930">
    <property type="entry name" value="AcCoA-C-Actrans"/>
    <property type="match status" value="1"/>
</dbReference>
<dbReference type="Pfam" id="PF00108">
    <property type="entry name" value="Thiolase_N"/>
    <property type="match status" value="1"/>
</dbReference>
<dbReference type="PANTHER" id="PTHR43365:SF1">
    <property type="entry name" value="ACETYL-COA C-ACYLTRANSFERASE"/>
    <property type="match status" value="1"/>
</dbReference>